<feature type="compositionally biased region" description="Basic and acidic residues" evidence="1">
    <location>
        <begin position="683"/>
        <end position="696"/>
    </location>
</feature>
<organism evidence="2 3">
    <name type="scientific">Mytilus galloprovincialis</name>
    <name type="common">Mediterranean mussel</name>
    <dbReference type="NCBI Taxonomy" id="29158"/>
    <lineage>
        <taxon>Eukaryota</taxon>
        <taxon>Metazoa</taxon>
        <taxon>Spiralia</taxon>
        <taxon>Lophotrochozoa</taxon>
        <taxon>Mollusca</taxon>
        <taxon>Bivalvia</taxon>
        <taxon>Autobranchia</taxon>
        <taxon>Pteriomorphia</taxon>
        <taxon>Mytilida</taxon>
        <taxon>Mytiloidea</taxon>
        <taxon>Mytilidae</taxon>
        <taxon>Mytilinae</taxon>
        <taxon>Mytilus</taxon>
    </lineage>
</organism>
<dbReference type="AlphaFoldDB" id="A0A3L5TV96"/>
<protein>
    <submittedName>
        <fullName evidence="2">Uncharacterized protein</fullName>
    </submittedName>
</protein>
<gene>
    <name evidence="2" type="ORF">AM593_02735</name>
</gene>
<evidence type="ECO:0000256" key="1">
    <source>
        <dbReference type="SAM" id="MobiDB-lite"/>
    </source>
</evidence>
<keyword evidence="3" id="KW-1185">Reference proteome</keyword>
<sequence length="706" mass="81889">MLHLFLKIVEHVSGQENVEKILRKLDNTITVLQNIRWNTEVVEEMPVFNPLILHVETNALQEYQRHVNDILSDETPLSELLDDTSSSSPIAILCVLTKQFYMKKCFGRLTDDEKRTAEAIGGIVEKSVLKKEVKDIIELVMGQKDFKHGIFNLSEATESPVPQIVSVMIHLATIIVMNNQENTAWHKQLFCPSSVKFELSADLPPLIQDVLKLIWYSCLTCSYAFEFADTKSLEKITSESTENLEEYLRESLENSWTCLHDLLEINYFDMCLLLHEFLFKSKNLFAGKADECKHNFSEQLIHEHAVILEDVMGNRMQIIHEAKTRFAHMAVSSFFCAFHEESQRKVLEKAFNEFSKSWNEIRSTLLNLKEDLNDSGDKATNVDSMLIHSLSIQDVKYEHLINFRLDDDWIDYCQCETRYGLGLKMNFYLDMIEKDMEQDILSGKEISRNHVQNILPEKIKTAIRLQTSRDISTVSQLLTHTGMTLSLLRKKGPGSGSVDISIRDYLHNLKHITGMSSTVIHSLFPSDIKISHAVNLYQWLEELNGDSIIDTLEDEYRIKLQDNAIQCLHMAKQYMDHLEKLDHPLKVFAHRCLSVTGNTIRHSQPLNEYLANKDLWWQDDLKYDEDKKIERIVVVADGVFKSLEELLSPLIMVENIYYTVQFLTEAIKETKQKEQPFFNMEQPKVEKQNPKKEHGKQVIRKMKKRL</sequence>
<reference evidence="2 3" key="1">
    <citation type="journal article" date="2016" name="PLoS ONE">
        <title>A First Insight into the Genome of the Filter-Feeder Mussel Mytilus galloprovincialis.</title>
        <authorList>
            <person name="Murgarella M."/>
            <person name="Puiu D."/>
            <person name="Novoa B."/>
            <person name="Figueras A."/>
            <person name="Posada D."/>
            <person name="Canchaya C."/>
        </authorList>
    </citation>
    <scope>NUCLEOTIDE SEQUENCE [LARGE SCALE GENOMIC DNA]</scope>
    <source>
        <tissue evidence="2">Muscle</tissue>
    </source>
</reference>
<name>A0A3L5TV96_MYTGA</name>
<dbReference type="EMBL" id="KV581603">
    <property type="protein sequence ID" value="OPL33763.1"/>
    <property type="molecule type" value="Genomic_DNA"/>
</dbReference>
<feature type="region of interest" description="Disordered" evidence="1">
    <location>
        <begin position="679"/>
        <end position="706"/>
    </location>
</feature>
<feature type="non-terminal residue" evidence="2">
    <location>
        <position position="1"/>
    </location>
</feature>
<comment type="caution">
    <text evidence="2">The sequence shown here is derived from an EMBL/GenBank/DDBJ whole genome shotgun (WGS) entry which is preliminary data.</text>
</comment>
<accession>A0A3L5TV96</accession>
<feature type="compositionally biased region" description="Basic residues" evidence="1">
    <location>
        <begin position="697"/>
        <end position="706"/>
    </location>
</feature>
<dbReference type="Proteomes" id="UP000266721">
    <property type="component" value="Unassembled WGS sequence"/>
</dbReference>
<proteinExistence type="predicted"/>
<evidence type="ECO:0000313" key="3">
    <source>
        <dbReference type="Proteomes" id="UP000266721"/>
    </source>
</evidence>
<evidence type="ECO:0000313" key="2">
    <source>
        <dbReference type="EMBL" id="OPL33763.1"/>
    </source>
</evidence>